<feature type="repeat" description="PPR" evidence="3">
    <location>
        <begin position="278"/>
        <end position="312"/>
    </location>
</feature>
<evidence type="ECO:0000256" key="1">
    <source>
        <dbReference type="ARBA" id="ARBA00007626"/>
    </source>
</evidence>
<evidence type="ECO:0000256" key="3">
    <source>
        <dbReference type="PROSITE-ProRule" id="PRU00708"/>
    </source>
</evidence>
<reference evidence="4 5" key="1">
    <citation type="journal article" date="2019" name="Nat. Plants">
        <title>Stout camphor tree genome fills gaps in understanding of flowering plant genome evolution.</title>
        <authorList>
            <person name="Chaw S.M."/>
            <person name="Liu Y.C."/>
            <person name="Wu Y.W."/>
            <person name="Wang H.Y."/>
            <person name="Lin C.I."/>
            <person name="Wu C.S."/>
            <person name="Ke H.M."/>
            <person name="Chang L.Y."/>
            <person name="Hsu C.Y."/>
            <person name="Yang H.T."/>
            <person name="Sudianto E."/>
            <person name="Hsu M.H."/>
            <person name="Wu K.P."/>
            <person name="Wang L.N."/>
            <person name="Leebens-Mack J.H."/>
            <person name="Tsai I.J."/>
        </authorList>
    </citation>
    <scope>NUCLEOTIDE SEQUENCE [LARGE SCALE GENOMIC DNA]</scope>
    <source>
        <strain evidence="5">cv. Chaw 1501</strain>
        <tissue evidence="4">Young leaves</tissue>
    </source>
</reference>
<dbReference type="PANTHER" id="PTHR47874">
    <property type="entry name" value="EXPRESSED PROTEIN"/>
    <property type="match status" value="1"/>
</dbReference>
<dbReference type="PANTHER" id="PTHR47874:SF6">
    <property type="entry name" value="PENTATRICOPEPTIDE REPEAT-CONTAINING PROTEIN"/>
    <property type="match status" value="1"/>
</dbReference>
<keyword evidence="5" id="KW-1185">Reference proteome</keyword>
<dbReference type="InterPro" id="IPR002885">
    <property type="entry name" value="PPR_rpt"/>
</dbReference>
<dbReference type="Pfam" id="PF13041">
    <property type="entry name" value="PPR_2"/>
    <property type="match status" value="2"/>
</dbReference>
<keyword evidence="2" id="KW-0677">Repeat</keyword>
<dbReference type="AlphaFoldDB" id="A0A3S3NI16"/>
<organism evidence="4 5">
    <name type="scientific">Cinnamomum micranthum f. kanehirae</name>
    <dbReference type="NCBI Taxonomy" id="337451"/>
    <lineage>
        <taxon>Eukaryota</taxon>
        <taxon>Viridiplantae</taxon>
        <taxon>Streptophyta</taxon>
        <taxon>Embryophyta</taxon>
        <taxon>Tracheophyta</taxon>
        <taxon>Spermatophyta</taxon>
        <taxon>Magnoliopsida</taxon>
        <taxon>Magnoliidae</taxon>
        <taxon>Laurales</taxon>
        <taxon>Lauraceae</taxon>
        <taxon>Cinnamomum</taxon>
    </lineage>
</organism>
<feature type="repeat" description="PPR" evidence="3">
    <location>
        <begin position="418"/>
        <end position="452"/>
    </location>
</feature>
<proteinExistence type="inferred from homology"/>
<sequence>MSFCQGVVGYVFCASFQHESHRSYSYLEQLFFRDKRVIFVDMRSCKRKVALFFVKSVKKVEASRGLQKDSKKKLSQILRTEAAVRGIEKKADSAKSSRLWPKAVLEALDDSINNNQWESALKIFKLLRKQHWYHPKCQTYTKLLRMLGKCKQPEQASSLFQMMLYEGLKPTIDVYTSLVGVYGSSGLFKKAFNIIDQMKSVTDCKPDVYTYTVLISCCSKLCQFDLIGRVLIEMSYLGIECNSVTFNAIIDGYGKAGMFELMENSLSSMIETGRCLPDVFTMNSFIWAYGNDGLIEQMEKWFEEFQHMGVKPDIMTFNVLIKSYGKAGMYDKMDSVLEFMKKRFFSPTIVTFNIIIETFGKSGNIGKMEFYFQLMKSQGIKPNSVTYCSLVNNYSKARLLKKVHTVWRQIENSDVVLDTPFFNCIISAYGQAGEMRRMEEMFSLMKEKKCVPDYITFATMIQVYNEHGMFEAARELEALSNMKGTIQDAG</sequence>
<comment type="similarity">
    <text evidence="1">Belongs to the PPR family. P subfamily.</text>
</comment>
<feature type="repeat" description="PPR" evidence="3">
    <location>
        <begin position="242"/>
        <end position="276"/>
    </location>
</feature>
<dbReference type="Pfam" id="PF01535">
    <property type="entry name" value="PPR"/>
    <property type="match status" value="2"/>
</dbReference>
<feature type="repeat" description="PPR" evidence="3">
    <location>
        <begin position="383"/>
        <end position="417"/>
    </location>
</feature>
<dbReference type="Gene3D" id="1.25.40.10">
    <property type="entry name" value="Tetratricopeptide repeat domain"/>
    <property type="match status" value="3"/>
</dbReference>
<gene>
    <name evidence="4" type="ORF">CKAN_01699200</name>
</gene>
<dbReference type="STRING" id="337451.A0A3S3NI16"/>
<evidence type="ECO:0000313" key="5">
    <source>
        <dbReference type="Proteomes" id="UP000283530"/>
    </source>
</evidence>
<feature type="repeat" description="PPR" evidence="3">
    <location>
        <begin position="348"/>
        <end position="382"/>
    </location>
</feature>
<dbReference type="EMBL" id="QPKB01000007">
    <property type="protein sequence ID" value="RWR88015.1"/>
    <property type="molecule type" value="Genomic_DNA"/>
</dbReference>
<evidence type="ECO:0000256" key="2">
    <source>
        <dbReference type="ARBA" id="ARBA00022737"/>
    </source>
</evidence>
<protein>
    <submittedName>
        <fullName evidence="4">Pentatricopeptide repeat-containing protein</fullName>
    </submittedName>
</protein>
<accession>A0A3S3NI16</accession>
<name>A0A3S3NI16_9MAGN</name>
<dbReference type="OrthoDB" id="185373at2759"/>
<feature type="repeat" description="PPR" evidence="3">
    <location>
        <begin position="136"/>
        <end position="170"/>
    </location>
</feature>
<dbReference type="InterPro" id="IPR044179">
    <property type="entry name" value="PPR5-like"/>
</dbReference>
<evidence type="ECO:0000313" key="4">
    <source>
        <dbReference type="EMBL" id="RWR88015.1"/>
    </source>
</evidence>
<dbReference type="InterPro" id="IPR011990">
    <property type="entry name" value="TPR-like_helical_dom_sf"/>
</dbReference>
<comment type="caution">
    <text evidence="4">The sequence shown here is derived from an EMBL/GenBank/DDBJ whole genome shotgun (WGS) entry which is preliminary data.</text>
</comment>
<dbReference type="GO" id="GO:0003729">
    <property type="term" value="F:mRNA binding"/>
    <property type="evidence" value="ECO:0007669"/>
    <property type="project" value="InterPro"/>
</dbReference>
<feature type="repeat" description="PPR" evidence="3">
    <location>
        <begin position="207"/>
        <end position="241"/>
    </location>
</feature>
<feature type="repeat" description="PPR" evidence="3">
    <location>
        <begin position="313"/>
        <end position="347"/>
    </location>
</feature>
<dbReference type="PROSITE" id="PS51375">
    <property type="entry name" value="PPR"/>
    <property type="match status" value="8"/>
</dbReference>
<dbReference type="Pfam" id="PF13812">
    <property type="entry name" value="PPR_3"/>
    <property type="match status" value="2"/>
</dbReference>
<dbReference type="Proteomes" id="UP000283530">
    <property type="component" value="Unassembled WGS sequence"/>
</dbReference>
<dbReference type="NCBIfam" id="TIGR00756">
    <property type="entry name" value="PPR"/>
    <property type="match status" value="7"/>
</dbReference>